<dbReference type="Proteomes" id="UP000225548">
    <property type="component" value="Unassembled WGS sequence"/>
</dbReference>
<dbReference type="InterPro" id="IPR031704">
    <property type="entry name" value="Glyco_hydro_36_N"/>
</dbReference>
<dbReference type="AlphaFoldDB" id="A0A2A9E9I2"/>
<feature type="binding site" evidence="7">
    <location>
        <position position="429"/>
    </location>
    <ligand>
        <name>substrate</name>
    </ligand>
</feature>
<keyword evidence="4 5" id="KW-0326">Glycosidase</keyword>
<evidence type="ECO:0000313" key="11">
    <source>
        <dbReference type="Proteomes" id="UP000225548"/>
    </source>
</evidence>
<comment type="catalytic activity">
    <reaction evidence="1 5">
        <text>Hydrolysis of terminal, non-reducing alpha-D-galactose residues in alpha-D-galactosides, including galactose oligosaccharides, galactomannans and galactolipids.</text>
        <dbReference type="EC" id="3.2.1.22"/>
    </reaction>
</comment>
<dbReference type="InterPro" id="IPR013785">
    <property type="entry name" value="Aldolase_TIM"/>
</dbReference>
<reference evidence="10 11" key="1">
    <citation type="submission" date="2017-10" db="EMBL/GenBank/DDBJ databases">
        <title>Sequencing the genomes of 1000 actinobacteria strains.</title>
        <authorList>
            <person name="Klenk H.-P."/>
        </authorList>
    </citation>
    <scope>NUCLEOTIDE SEQUENCE [LARGE SCALE GENOMIC DNA]</scope>
    <source>
        <strain evidence="10 11">DSM 18966</strain>
    </source>
</reference>
<evidence type="ECO:0000256" key="3">
    <source>
        <dbReference type="ARBA" id="ARBA00022801"/>
    </source>
</evidence>
<dbReference type="Pfam" id="PF16875">
    <property type="entry name" value="Glyco_hydro_36N"/>
    <property type="match status" value="1"/>
</dbReference>
<feature type="domain" description="Glycosyl hydrolase family 36 N-terminal" evidence="9">
    <location>
        <begin position="25"/>
        <end position="267"/>
    </location>
</feature>
<dbReference type="Gene3D" id="2.60.40.1180">
    <property type="entry name" value="Golgi alpha-mannosidase II"/>
    <property type="match status" value="1"/>
</dbReference>
<dbReference type="PIRSF" id="PIRSF005536">
    <property type="entry name" value="Agal"/>
    <property type="match status" value="1"/>
</dbReference>
<dbReference type="InterPro" id="IPR013780">
    <property type="entry name" value="Glyco_hydro_b"/>
</dbReference>
<comment type="caution">
    <text evidence="10">The sequence shown here is derived from an EMBL/GenBank/DDBJ whole genome shotgun (WGS) entry which is preliminary data.</text>
</comment>
<evidence type="ECO:0000256" key="7">
    <source>
        <dbReference type="PIRSR" id="PIRSR005536-2"/>
    </source>
</evidence>
<dbReference type="EMBL" id="PDJG01000001">
    <property type="protein sequence ID" value="PFG35191.1"/>
    <property type="molecule type" value="Genomic_DNA"/>
</dbReference>
<sequence length="732" mass="79768">MSAPDLLHLRASGVSLVLDCAGHLLPRVLHWGADLGDVPGIELEALRRASVPQVAGGAIDVPVPLSVLPEQSVGWLGTPGIAGHRAGSDFSTAFRVEGIEVTARETGPAAAPTQRVTVRAADSAAALGLVLDIELTPSGLVRQRAVLTNTAEASAPRPEYTLASMDLSLPVPTEADEILDFTGRWIRERAAQRKPFTFGTHVREVRKGRGHDATLLVVAGRAGFGYRSGEVWGVHVAWSGNSRIVAEKIQGGDRHLAAGELLLAGEIILGAGECYESPWVFASYGDGLDELSARFHEYLRGRPHHPSTANGRPERPVHINVWEAVYFDHRLDKLKALADEAAAIGVERYVLDDGWFRHRRDPSAGLGDWYVDEDVWPDGLSPLVDHVRALGMQFGLWFEPEMVNPDSDLARAHPEWIMATGDRLPPESRQQQVLDLGHEGAFDHVLERIDAILTEYPIGYIKWDHNRDLVDAGHSPTGRAGVHDQAAALYRLLDEIRRRHPQVEIESCSGGGGRADLGILERTDRVWASDCIDALERQSIEAGTGLLVPPEMMGSHIGSPHSHTTGRRHDLDFRAGTAFFSHMGIEWDLTETSAEDTAELARWIALHKEHRGLLHTGTVVHADHPDASVWVHGVVAPGADEAIFTVVQLTTGPNEMPGRVRLPGLDAATTYRVHHLDPGAGTTDHEGGRRLRWWDDGVELSGRVLAAVGVQAPVQHPEHCVLLHVTAVREVL</sequence>
<dbReference type="FunFam" id="3.20.20.70:FF:000118">
    <property type="entry name" value="Alpha-galactosidase"/>
    <property type="match status" value="1"/>
</dbReference>
<dbReference type="Gene3D" id="2.70.98.60">
    <property type="entry name" value="alpha-galactosidase from lactobacil brevis"/>
    <property type="match status" value="1"/>
</dbReference>
<dbReference type="Pfam" id="PF02065">
    <property type="entry name" value="Melibiase"/>
    <property type="match status" value="1"/>
</dbReference>
<evidence type="ECO:0000256" key="5">
    <source>
        <dbReference type="PIRNR" id="PIRNR005536"/>
    </source>
</evidence>
<gene>
    <name evidence="10" type="ORF">ATL42_3129</name>
</gene>
<name>A0A2A9E9I2_9MICO</name>
<feature type="domain" description="Glycosyl hydrolase family 36 C-terminal" evidence="8">
    <location>
        <begin position="634"/>
        <end position="714"/>
    </location>
</feature>
<evidence type="ECO:0000256" key="6">
    <source>
        <dbReference type="PIRSR" id="PIRSR005536-1"/>
    </source>
</evidence>
<dbReference type="InterPro" id="IPR050985">
    <property type="entry name" value="Alpha-glycosidase_related"/>
</dbReference>
<keyword evidence="3 5" id="KW-0378">Hydrolase</keyword>
<feature type="binding site" evidence="7">
    <location>
        <begin position="352"/>
        <end position="353"/>
    </location>
    <ligand>
        <name>substrate</name>
    </ligand>
</feature>
<feature type="binding site" evidence="7">
    <location>
        <position position="508"/>
    </location>
    <ligand>
        <name>substrate</name>
    </ligand>
</feature>
<dbReference type="InterPro" id="IPR002252">
    <property type="entry name" value="Glyco_hydro_36"/>
</dbReference>
<feature type="active site" description="Nucleophile" evidence="6">
    <location>
        <position position="464"/>
    </location>
</feature>
<proteinExistence type="inferred from homology"/>
<dbReference type="PANTHER" id="PTHR43053">
    <property type="entry name" value="GLYCOSIDASE FAMILY 31"/>
    <property type="match status" value="1"/>
</dbReference>
<dbReference type="InterPro" id="IPR031705">
    <property type="entry name" value="Glyco_hydro_36_C"/>
</dbReference>
<dbReference type="EC" id="3.2.1.22" evidence="2 5"/>
<dbReference type="GO" id="GO:0016052">
    <property type="term" value="P:carbohydrate catabolic process"/>
    <property type="evidence" value="ECO:0007669"/>
    <property type="project" value="InterPro"/>
</dbReference>
<feature type="active site" description="Proton donor" evidence="6">
    <location>
        <position position="530"/>
    </location>
</feature>
<dbReference type="Gene3D" id="3.20.20.70">
    <property type="entry name" value="Aldolase class I"/>
    <property type="match status" value="1"/>
</dbReference>
<feature type="binding site" evidence="7">
    <location>
        <begin position="462"/>
        <end position="466"/>
    </location>
    <ligand>
        <name>substrate</name>
    </ligand>
</feature>
<dbReference type="Pfam" id="PF16874">
    <property type="entry name" value="Glyco_hydro_36C"/>
    <property type="match status" value="1"/>
</dbReference>
<evidence type="ECO:0000259" key="9">
    <source>
        <dbReference type="Pfam" id="PF16875"/>
    </source>
</evidence>
<organism evidence="10 11">
    <name type="scientific">Sanguibacter antarcticus</name>
    <dbReference type="NCBI Taxonomy" id="372484"/>
    <lineage>
        <taxon>Bacteria</taxon>
        <taxon>Bacillati</taxon>
        <taxon>Actinomycetota</taxon>
        <taxon>Actinomycetes</taxon>
        <taxon>Micrococcales</taxon>
        <taxon>Sanguibacteraceae</taxon>
        <taxon>Sanguibacter</taxon>
    </lineage>
</organism>
<dbReference type="RefSeq" id="WP_211281839.1">
    <property type="nucleotide sequence ID" value="NZ_PDJG01000001.1"/>
</dbReference>
<dbReference type="PRINTS" id="PR00743">
    <property type="entry name" value="GLHYDRLASE36"/>
</dbReference>
<keyword evidence="11" id="KW-1185">Reference proteome</keyword>
<dbReference type="PROSITE" id="PS00512">
    <property type="entry name" value="ALPHA_GALACTOSIDASE"/>
    <property type="match status" value="1"/>
</dbReference>
<accession>A0A2A9E9I2</accession>
<feature type="binding site" evidence="7">
    <location>
        <position position="185"/>
    </location>
    <ligand>
        <name>substrate</name>
    </ligand>
</feature>
<dbReference type="CDD" id="cd14791">
    <property type="entry name" value="GH36"/>
    <property type="match status" value="1"/>
</dbReference>
<feature type="binding site" evidence="7">
    <location>
        <position position="530"/>
    </location>
    <ligand>
        <name>substrate</name>
    </ligand>
</feature>
<evidence type="ECO:0000313" key="10">
    <source>
        <dbReference type="EMBL" id="PFG35191.1"/>
    </source>
</evidence>
<protein>
    <recommendedName>
        <fullName evidence="2 5">Alpha-galactosidase</fullName>
        <ecNumber evidence="2 5">3.2.1.22</ecNumber>
    </recommendedName>
</protein>
<evidence type="ECO:0000256" key="2">
    <source>
        <dbReference type="ARBA" id="ARBA00012755"/>
    </source>
</evidence>
<dbReference type="SUPFAM" id="SSF51445">
    <property type="entry name" value="(Trans)glycosidases"/>
    <property type="match status" value="1"/>
</dbReference>
<dbReference type="InterPro" id="IPR017853">
    <property type="entry name" value="GH"/>
</dbReference>
<dbReference type="GO" id="GO:0004557">
    <property type="term" value="F:alpha-galactosidase activity"/>
    <property type="evidence" value="ECO:0007669"/>
    <property type="project" value="UniProtKB-UniRule"/>
</dbReference>
<dbReference type="InterPro" id="IPR038417">
    <property type="entry name" value="Alpga-gal_N_sf"/>
</dbReference>
<dbReference type="InterPro" id="IPR000111">
    <property type="entry name" value="Glyco_hydro_27/36_CS"/>
</dbReference>
<comment type="similarity">
    <text evidence="5">Belongs to the glycosyl hydrolase.</text>
</comment>
<evidence type="ECO:0000256" key="1">
    <source>
        <dbReference type="ARBA" id="ARBA00001255"/>
    </source>
</evidence>
<evidence type="ECO:0000259" key="8">
    <source>
        <dbReference type="Pfam" id="PF16874"/>
    </source>
</evidence>
<dbReference type="PANTHER" id="PTHR43053:SF3">
    <property type="entry name" value="ALPHA-GALACTOSIDASE C-RELATED"/>
    <property type="match status" value="1"/>
</dbReference>
<evidence type="ECO:0000256" key="4">
    <source>
        <dbReference type="ARBA" id="ARBA00023295"/>
    </source>
</evidence>